<evidence type="ECO:0000313" key="8">
    <source>
        <dbReference type="Proteomes" id="UP001500738"/>
    </source>
</evidence>
<comment type="subcellular location">
    <subcellularLocation>
        <location evidence="1">Membrane</location>
        <topology evidence="1">Multi-pass membrane protein</topology>
    </subcellularLocation>
</comment>
<proteinExistence type="predicted"/>
<evidence type="ECO:0000256" key="4">
    <source>
        <dbReference type="ARBA" id="ARBA00022989"/>
    </source>
</evidence>
<keyword evidence="2" id="KW-0813">Transport</keyword>
<dbReference type="InterPro" id="IPR036259">
    <property type="entry name" value="MFS_trans_sf"/>
</dbReference>
<accession>A0ABN1LXR7</accession>
<dbReference type="Proteomes" id="UP001500738">
    <property type="component" value="Unassembled WGS sequence"/>
</dbReference>
<feature type="transmembrane region" description="Helical" evidence="6">
    <location>
        <begin position="281"/>
        <end position="299"/>
    </location>
</feature>
<evidence type="ECO:0000256" key="2">
    <source>
        <dbReference type="ARBA" id="ARBA00022448"/>
    </source>
</evidence>
<feature type="transmembrane region" description="Helical" evidence="6">
    <location>
        <begin position="441"/>
        <end position="471"/>
    </location>
</feature>
<dbReference type="Gene3D" id="1.20.1250.20">
    <property type="entry name" value="MFS general substrate transporter like domains"/>
    <property type="match status" value="1"/>
</dbReference>
<feature type="transmembrane region" description="Helical" evidence="6">
    <location>
        <begin position="157"/>
        <end position="175"/>
    </location>
</feature>
<evidence type="ECO:0000256" key="3">
    <source>
        <dbReference type="ARBA" id="ARBA00022692"/>
    </source>
</evidence>
<keyword evidence="3 6" id="KW-0812">Transmembrane</keyword>
<dbReference type="PANTHER" id="PTHR42718">
    <property type="entry name" value="MAJOR FACILITATOR SUPERFAMILY MULTIDRUG TRANSPORTER MFSC"/>
    <property type="match status" value="1"/>
</dbReference>
<feature type="transmembrane region" description="Helical" evidence="6">
    <location>
        <begin position="60"/>
        <end position="86"/>
    </location>
</feature>
<sequence length="581" mass="61937">MAYKQAERAAPVQPGSIRAAFMADATSPAAPQDEYVLKPHEQPLIPGSPANPDHPKGRRIAYFAIGIYLGLVAGLTNGLLLANLIVLQGNMNLTPVDTGWVTVAYNLTNACMSILLFKVRQHFGIQRFVRATMITLLIANFVQLFDAGYQVELVSRAISGIAASGLVTLSIFYMMQSLPGPQRMIALVLGIGVVQIGLPLARAISPLLVYDGDIGSLFALQFGLSLVTVGLVNVLPLPQGVTVRAFGVLDLISFPLLAVGIGLLCSFLVQGRIIWWPTPWLGALLAPAIVLIGAALLIEHNRQNPMLQTRWMASGDLLKLALAGAFIRVVLSEQNFGATGLLTSLGYVNDQLVTFYAITAFAALLGVFFPLIGLNPADLRLSTLISLGIISVAAFADTQTGLMSRPSDFYLTQAAIAFASVYFIGPMLMEGFLRALTRGPSYIVSFLALFNLSQTIGGLAGTAALSAFFTIRAKAHLMTLGQGLATDDPALAQALAYLSSGLNGSIGDATLRSAVAGRNVVQEAARQAGVLAYNDVFFVIGFGAAIGFMIVLVRWLRDRRRGFSPLAADLSLLQQMLAQRK</sequence>
<gene>
    <name evidence="7" type="ORF">GCM10009115_05520</name>
</gene>
<evidence type="ECO:0000256" key="5">
    <source>
        <dbReference type="ARBA" id="ARBA00023136"/>
    </source>
</evidence>
<evidence type="ECO:0000313" key="7">
    <source>
        <dbReference type="EMBL" id="GAA0861725.1"/>
    </source>
</evidence>
<comment type="caution">
    <text evidence="7">The sequence shown here is derived from an EMBL/GenBank/DDBJ whole genome shotgun (WGS) entry which is preliminary data.</text>
</comment>
<feature type="transmembrane region" description="Helical" evidence="6">
    <location>
        <begin position="311"/>
        <end position="331"/>
    </location>
</feature>
<feature type="transmembrane region" description="Helical" evidence="6">
    <location>
        <begin position="409"/>
        <end position="429"/>
    </location>
</feature>
<name>A0ABN1LXR7_9SPHN</name>
<dbReference type="SUPFAM" id="SSF103473">
    <property type="entry name" value="MFS general substrate transporter"/>
    <property type="match status" value="1"/>
</dbReference>
<organism evidence="7 8">
    <name type="scientific">Sphingopyxis soli</name>
    <dbReference type="NCBI Taxonomy" id="592051"/>
    <lineage>
        <taxon>Bacteria</taxon>
        <taxon>Pseudomonadati</taxon>
        <taxon>Pseudomonadota</taxon>
        <taxon>Alphaproteobacteria</taxon>
        <taxon>Sphingomonadales</taxon>
        <taxon>Sphingomonadaceae</taxon>
        <taxon>Sphingopyxis</taxon>
    </lineage>
</organism>
<keyword evidence="4 6" id="KW-1133">Transmembrane helix</keyword>
<reference evidence="7 8" key="1">
    <citation type="journal article" date="2019" name="Int. J. Syst. Evol. Microbiol.">
        <title>The Global Catalogue of Microorganisms (GCM) 10K type strain sequencing project: providing services to taxonomists for standard genome sequencing and annotation.</title>
        <authorList>
            <consortium name="The Broad Institute Genomics Platform"/>
            <consortium name="The Broad Institute Genome Sequencing Center for Infectious Disease"/>
            <person name="Wu L."/>
            <person name="Ma J."/>
        </authorList>
    </citation>
    <scope>NUCLEOTIDE SEQUENCE [LARGE SCALE GENOMIC DNA]</scope>
    <source>
        <strain evidence="7 8">JCM 15910</strain>
    </source>
</reference>
<feature type="transmembrane region" description="Helical" evidence="6">
    <location>
        <begin position="128"/>
        <end position="145"/>
    </location>
</feature>
<feature type="transmembrane region" description="Helical" evidence="6">
    <location>
        <begin position="379"/>
        <end position="397"/>
    </location>
</feature>
<keyword evidence="8" id="KW-1185">Reference proteome</keyword>
<dbReference type="PANTHER" id="PTHR42718:SF9">
    <property type="entry name" value="MAJOR FACILITATOR SUPERFAMILY MULTIDRUG TRANSPORTER MFSC"/>
    <property type="match status" value="1"/>
</dbReference>
<evidence type="ECO:0000256" key="6">
    <source>
        <dbReference type="SAM" id="Phobius"/>
    </source>
</evidence>
<dbReference type="EMBL" id="BAAAFE010000003">
    <property type="protein sequence ID" value="GAA0861725.1"/>
    <property type="molecule type" value="Genomic_DNA"/>
</dbReference>
<feature type="transmembrane region" description="Helical" evidence="6">
    <location>
        <begin position="187"/>
        <end position="208"/>
    </location>
</feature>
<keyword evidence="5 6" id="KW-0472">Membrane</keyword>
<feature type="transmembrane region" description="Helical" evidence="6">
    <location>
        <begin position="247"/>
        <end position="269"/>
    </location>
</feature>
<protein>
    <submittedName>
        <fullName evidence="7">MFS transporter</fullName>
    </submittedName>
</protein>
<evidence type="ECO:0000256" key="1">
    <source>
        <dbReference type="ARBA" id="ARBA00004141"/>
    </source>
</evidence>
<feature type="transmembrane region" description="Helical" evidence="6">
    <location>
        <begin position="536"/>
        <end position="556"/>
    </location>
</feature>
<feature type="transmembrane region" description="Helical" evidence="6">
    <location>
        <begin position="214"/>
        <end position="235"/>
    </location>
</feature>
<feature type="transmembrane region" description="Helical" evidence="6">
    <location>
        <begin position="98"/>
        <end position="116"/>
    </location>
</feature>
<feature type="transmembrane region" description="Helical" evidence="6">
    <location>
        <begin position="351"/>
        <end position="372"/>
    </location>
</feature>